<gene>
    <name evidence="1" type="ORF">FVB9532_00312</name>
</gene>
<comment type="caution">
    <text evidence="1">The sequence shown here is derived from an EMBL/GenBank/DDBJ whole genome shotgun (WGS) entry which is preliminary data.</text>
</comment>
<dbReference type="Proteomes" id="UP000356253">
    <property type="component" value="Unassembled WGS sequence"/>
</dbReference>
<reference evidence="1" key="1">
    <citation type="submission" date="2019-09" db="EMBL/GenBank/DDBJ databases">
        <authorList>
            <person name="Rodrigo-Torres L."/>
            <person name="Arahal R. D."/>
            <person name="Lucena T."/>
        </authorList>
    </citation>
    <scope>NUCLEOTIDE SEQUENCE</scope>
    <source>
        <strain evidence="1">ISS653</strain>
    </source>
</reference>
<sequence length="1239" mass="136587">MLLNNACLEVSNISISSNVSVASFDNNNGDFPISEGVIIRSGEAQYTAGMYTGENISTQQNSNGDADLEEVANSSGQVADITDVAYLQFDFVPISNKLSFDFLLASNEYGEFQCISNDVLAFVLTNLNTGESNNIGLIPETPIPVSVKNIRDNAYNPECSSEYEEYFDVYNVDNPASSTLNMRGHTKVLNASSGLEVGAPYRIRFIIGDSNDPDYDSAIFLAAGSFETKVDLGEDFTLCGNESFTLDTEIDASVYSHTWKKDDEVIQGETSSSYTVTEGGTYSVTIANSDGSCVVTDEIVINHFLIGQPADLEFCKEASIQIRLRQIFTDEIALGEPLSIYDYVYYIGDEDYENQTNPVEDEDLGDTGIYNLNVDFEVITIYAIITSTDDSGCEEVISFDVIIHPLPEVEVEQESVIECTEYILPSLPDGYTYEGGYVAGDAIVETGSYLIITPPNQYGCTNYLAFTVQLIADFILPEFSCGEFVVPTPPEGTSFYTEIDGPYGGGEIIEPGTIYTEDVTIYFFAEIDGEICKNEAIVKTILPAPDLGPDETIINCNNESYTLPSLDTYGLPDSNIGYFLAPNGEGPELAEGDIIESSTIVYVYAQVGSCTDSKKIFVRIIPDYEDVDACGEYTLPYLPGNLYYHTEAAGEGQVIEADSTLTVSQTIYVYYFSSAEENCTDNLSFYLEVNQTPEVDSLQNAGLQCDADTYILPALQHGNYYTESNGEGVQLNEGDVIAEPQTIYIYNEEDGCSDETFFEVIDDPLPPIQNFADEYECNSYTLPEPTGGNFYTAPFGGGTQLQAGEEITETQLIYIYNDGGPGSPCYNQKEFTVNIVHVDVLGQVEDVDVCDQFILPTLNQGNYYTESDAGGTMLSSGTIITESQEIYIYAQESNNRITCTSETSFTVTVSQTPDLPGYNNVEACGSYTLPNLQEIADTNIGYYWEAGGNNPISSDEETFSTAGTFTVYVYAEAANNPQCFDEEEFEITIYPLLDFEVEGGVVCLDAETGDVVSPFLLQSGIDPTEFQIDWYLNGSLVHTGENYYAEEPGEYTVQTIKLTPEVGADCNYNPTTVTVIPSSQPEVKVKVSEDFAEVATISVEVVEGYGEYMYQLDNNFFQTSNYFYNVSSGTHTITVKGITGDCGETTVEVDVINYPRFFTPNQDGVNDTWNISDLKNNKEAVIYIHNRFGKLLTSFSPSRGFWDGTYNGKQMPSNDYWFKVEYVKDGKEKQFVANFTLKR</sequence>
<evidence type="ECO:0000313" key="1">
    <source>
        <dbReference type="EMBL" id="VVU99062.1"/>
    </source>
</evidence>
<proteinExistence type="predicted"/>
<organism evidence="1 2">
    <name type="scientific">Mesonia oceanica</name>
    <dbReference type="NCBI Taxonomy" id="2687242"/>
    <lineage>
        <taxon>Bacteria</taxon>
        <taxon>Pseudomonadati</taxon>
        <taxon>Bacteroidota</taxon>
        <taxon>Flavobacteriia</taxon>
        <taxon>Flavobacteriales</taxon>
        <taxon>Flavobacteriaceae</taxon>
        <taxon>Mesonia</taxon>
    </lineage>
</organism>
<dbReference type="EMBL" id="CABVMM010000001">
    <property type="protein sequence ID" value="VVU99062.1"/>
    <property type="molecule type" value="Genomic_DNA"/>
</dbReference>
<protein>
    <submittedName>
        <fullName evidence="1">Uncharacterized protein</fullName>
    </submittedName>
</protein>
<accession>A0AC61Y5D8</accession>
<keyword evidence="2" id="KW-1185">Reference proteome</keyword>
<name>A0AC61Y5D8_9FLAO</name>
<evidence type="ECO:0000313" key="2">
    <source>
        <dbReference type="Proteomes" id="UP000356253"/>
    </source>
</evidence>